<protein>
    <submittedName>
        <fullName evidence="1">Uncharacterized protein</fullName>
    </submittedName>
</protein>
<evidence type="ECO:0000313" key="1">
    <source>
        <dbReference type="EMBL" id="WAC03728.1"/>
    </source>
</evidence>
<sequence>MKLKHLTLIIASFLNLALVQGDLETKKLLDNQLTMLIPSDYVHVSKEEYVPEYQGAPAPDEYYGSSDKSFEITIMKMPERTENLDWCKAFSQSAFLARASATHYNNAITVNEIPMHLTEFEGVLMEKQRIRKCSS</sequence>
<keyword evidence="2" id="KW-1185">Reference proteome</keyword>
<accession>A0A9E8MY69</accession>
<reference evidence="1" key="1">
    <citation type="submission" date="2022-11" db="EMBL/GenBank/DDBJ databases">
        <title>Lacinutrix neustonica HL-RS19T sp. nov., isolated from the surface microlayer sample of brackish Lake Shihwa.</title>
        <authorList>
            <person name="Choi J.Y."/>
            <person name="Hwang C.Y."/>
        </authorList>
    </citation>
    <scope>NUCLEOTIDE SEQUENCE</scope>
    <source>
        <strain evidence="1">HL-RS19</strain>
    </source>
</reference>
<dbReference type="EMBL" id="CP113088">
    <property type="protein sequence ID" value="WAC03728.1"/>
    <property type="molecule type" value="Genomic_DNA"/>
</dbReference>
<organism evidence="1 2">
    <name type="scientific">Lacinutrix neustonica</name>
    <dbReference type="NCBI Taxonomy" id="2980107"/>
    <lineage>
        <taxon>Bacteria</taxon>
        <taxon>Pseudomonadati</taxon>
        <taxon>Bacteroidota</taxon>
        <taxon>Flavobacteriia</taxon>
        <taxon>Flavobacteriales</taxon>
        <taxon>Flavobacteriaceae</taxon>
        <taxon>Lacinutrix</taxon>
    </lineage>
</organism>
<dbReference type="RefSeq" id="WP_267678363.1">
    <property type="nucleotide sequence ID" value="NZ_CP113088.1"/>
</dbReference>
<dbReference type="KEGG" id="lnu:N7U66_10030"/>
<name>A0A9E8MY69_9FLAO</name>
<dbReference type="AlphaFoldDB" id="A0A9E8MY69"/>
<evidence type="ECO:0000313" key="2">
    <source>
        <dbReference type="Proteomes" id="UP001164705"/>
    </source>
</evidence>
<gene>
    <name evidence="1" type="ORF">N7U66_10030</name>
</gene>
<proteinExistence type="predicted"/>
<dbReference type="Proteomes" id="UP001164705">
    <property type="component" value="Chromosome"/>
</dbReference>